<sequence>MDIDALRKDTPGTANRVHLNNAGAGLLSRQTLEAMTSHLELEAAIGGYEAAGQERERIDGTYTNIARLVGGRADEIALFDNSTHAWNAAFYSMTFEPGDRILTGRAEYGSNVLAYLQVAQRTGAEIVVVPDDESGQLDTAALANLIDERTKLVGVSHIPTSGGLINPAADIGRIARAAGVPFLLDATQSVGQLPVDVAEIGCDMLTATGRKFLRGPRGIGFLWVRPEALEYLDPFVTEIEAATWDGDRGFTWHDGARRFATWEVSYANVLGLDAAVVQALDLGLDQIGKRAVALGAYLRDRLEALPGVTTYDLGRDRCAIVTAKVDAVPTADVASALAQRGINVTTTFPEHTQFDTENRGVHPLVRLSPHYYNTDGELDRAVEVFAELAHAAG</sequence>
<dbReference type="AlphaFoldDB" id="A0AB39RUH9"/>
<dbReference type="InterPro" id="IPR020578">
    <property type="entry name" value="Aminotrans_V_PyrdxlP_BS"/>
</dbReference>
<proteinExistence type="inferred from homology"/>
<evidence type="ECO:0000256" key="2">
    <source>
        <dbReference type="ARBA" id="ARBA00022898"/>
    </source>
</evidence>
<dbReference type="PANTHER" id="PTHR43586:SF24">
    <property type="entry name" value="BLR4730 PROTEIN"/>
    <property type="match status" value="1"/>
</dbReference>
<dbReference type="Gene3D" id="3.90.1150.10">
    <property type="entry name" value="Aspartate Aminotransferase, domain 1"/>
    <property type="match status" value="1"/>
</dbReference>
<keyword evidence="6" id="KW-0032">Aminotransferase</keyword>
<dbReference type="InterPro" id="IPR015421">
    <property type="entry name" value="PyrdxlP-dep_Trfase_major"/>
</dbReference>
<dbReference type="InterPro" id="IPR015424">
    <property type="entry name" value="PyrdxlP-dep_Trfase"/>
</dbReference>
<evidence type="ECO:0000256" key="4">
    <source>
        <dbReference type="RuleBase" id="RU004504"/>
    </source>
</evidence>
<keyword evidence="2" id="KW-0663">Pyridoxal phosphate</keyword>
<evidence type="ECO:0000313" key="6">
    <source>
        <dbReference type="EMBL" id="XDQ58435.1"/>
    </source>
</evidence>
<protein>
    <submittedName>
        <fullName evidence="6">Aminotransferase class V-fold PLP-dependent enzyme</fullName>
    </submittedName>
</protein>
<comment type="similarity">
    <text evidence="3">Belongs to the class-V pyridoxal-phosphate-dependent aminotransferase family.</text>
</comment>
<dbReference type="InterPro" id="IPR000192">
    <property type="entry name" value="Aminotrans_V_dom"/>
</dbReference>
<dbReference type="PROSITE" id="PS00595">
    <property type="entry name" value="AA_TRANSFER_CLASS_5"/>
    <property type="match status" value="1"/>
</dbReference>
<gene>
    <name evidence="6" type="ORF">AB5J53_45800</name>
</gene>
<evidence type="ECO:0000256" key="3">
    <source>
        <dbReference type="RuleBase" id="RU004075"/>
    </source>
</evidence>
<dbReference type="SUPFAM" id="SSF53383">
    <property type="entry name" value="PLP-dependent transferases"/>
    <property type="match status" value="1"/>
</dbReference>
<accession>A0AB39RUH9</accession>
<dbReference type="Gene3D" id="3.40.640.10">
    <property type="entry name" value="Type I PLP-dependent aspartate aminotransferase-like (Major domain)"/>
    <property type="match status" value="1"/>
</dbReference>
<dbReference type="GO" id="GO:0008483">
    <property type="term" value="F:transaminase activity"/>
    <property type="evidence" value="ECO:0007669"/>
    <property type="project" value="UniProtKB-KW"/>
</dbReference>
<evidence type="ECO:0000259" key="5">
    <source>
        <dbReference type="Pfam" id="PF00266"/>
    </source>
</evidence>
<dbReference type="Pfam" id="PF00266">
    <property type="entry name" value="Aminotran_5"/>
    <property type="match status" value="1"/>
</dbReference>
<name>A0AB39RUH9_9ACTN</name>
<feature type="domain" description="Aminotransferase class V" evidence="5">
    <location>
        <begin position="18"/>
        <end position="380"/>
    </location>
</feature>
<dbReference type="RefSeq" id="WP_369251485.1">
    <property type="nucleotide sequence ID" value="NZ_CP163443.1"/>
</dbReference>
<organism evidence="6">
    <name type="scientific">Streptomyces sp. R41</name>
    <dbReference type="NCBI Taxonomy" id="3238632"/>
    <lineage>
        <taxon>Bacteria</taxon>
        <taxon>Bacillati</taxon>
        <taxon>Actinomycetota</taxon>
        <taxon>Actinomycetes</taxon>
        <taxon>Kitasatosporales</taxon>
        <taxon>Streptomycetaceae</taxon>
        <taxon>Streptomyces</taxon>
    </lineage>
</organism>
<dbReference type="EMBL" id="CP163443">
    <property type="protein sequence ID" value="XDQ58435.1"/>
    <property type="molecule type" value="Genomic_DNA"/>
</dbReference>
<comment type="cofactor">
    <cofactor evidence="1 4">
        <name>pyridoxal 5'-phosphate</name>
        <dbReference type="ChEBI" id="CHEBI:597326"/>
    </cofactor>
</comment>
<keyword evidence="6" id="KW-0808">Transferase</keyword>
<dbReference type="PANTHER" id="PTHR43586">
    <property type="entry name" value="CYSTEINE DESULFURASE"/>
    <property type="match status" value="1"/>
</dbReference>
<evidence type="ECO:0000256" key="1">
    <source>
        <dbReference type="ARBA" id="ARBA00001933"/>
    </source>
</evidence>
<dbReference type="InterPro" id="IPR015422">
    <property type="entry name" value="PyrdxlP-dep_Trfase_small"/>
</dbReference>
<reference evidence="6" key="1">
    <citation type="submission" date="2024-07" db="EMBL/GenBank/DDBJ databases">
        <authorList>
            <person name="Yu S.T."/>
        </authorList>
    </citation>
    <scope>NUCLEOTIDE SEQUENCE</scope>
    <source>
        <strain evidence="6">R41</strain>
    </source>
</reference>